<organism evidence="3 4">
    <name type="scientific">Streptomyces phaeofaciens</name>
    <dbReference type="NCBI Taxonomy" id="68254"/>
    <lineage>
        <taxon>Bacteria</taxon>
        <taxon>Bacillati</taxon>
        <taxon>Actinomycetota</taxon>
        <taxon>Actinomycetes</taxon>
        <taxon>Kitasatosporales</taxon>
        <taxon>Streptomycetaceae</taxon>
        <taxon>Streptomyces</taxon>
    </lineage>
</organism>
<evidence type="ECO:0000256" key="2">
    <source>
        <dbReference type="SAM" id="Phobius"/>
    </source>
</evidence>
<feature type="transmembrane region" description="Helical" evidence="2">
    <location>
        <begin position="154"/>
        <end position="174"/>
    </location>
</feature>
<keyword evidence="2" id="KW-0812">Transmembrane</keyword>
<accession>A0A918HQL4</accession>
<feature type="transmembrane region" description="Helical" evidence="2">
    <location>
        <begin position="181"/>
        <end position="201"/>
    </location>
</feature>
<dbReference type="EMBL" id="BMSA01000037">
    <property type="protein sequence ID" value="GGT90285.1"/>
    <property type="molecule type" value="Genomic_DNA"/>
</dbReference>
<evidence type="ECO:0000256" key="1">
    <source>
        <dbReference type="SAM" id="MobiDB-lite"/>
    </source>
</evidence>
<proteinExistence type="predicted"/>
<sequence length="270" mass="29439">MSVVLACVVPPVTAVLYGSLGVRRRREARWRRTLAERYAAATADDPYIGTDELWWPEDDVQACAARLVLDGLVTVNHRGNLGLTAAGADPERRAGHPLPDALLAALRRRTASAALGNLLVHDTAFRAARAEFHAAVRARLDAGKPRTPRPPGCLTVVGVLLLVLELTFTTMALLDHRPRGTVDWTASVLVGAALLAQFLWLHLSERRGDAEAWRCDPSAGYPERAGVHPALTELAASDPESAARLRTSRLRQRRRRNRGRRRRGNAGAGV</sequence>
<reference evidence="3" key="2">
    <citation type="submission" date="2020-09" db="EMBL/GenBank/DDBJ databases">
        <authorList>
            <person name="Sun Q."/>
            <person name="Ohkuma M."/>
        </authorList>
    </citation>
    <scope>NUCLEOTIDE SEQUENCE</scope>
    <source>
        <strain evidence="3">JCM 4125</strain>
    </source>
</reference>
<reference evidence="3" key="1">
    <citation type="journal article" date="2014" name="Int. J. Syst. Evol. Microbiol.">
        <title>Complete genome sequence of Corynebacterium casei LMG S-19264T (=DSM 44701T), isolated from a smear-ripened cheese.</title>
        <authorList>
            <consortium name="US DOE Joint Genome Institute (JGI-PGF)"/>
            <person name="Walter F."/>
            <person name="Albersmeier A."/>
            <person name="Kalinowski J."/>
            <person name="Ruckert C."/>
        </authorList>
    </citation>
    <scope>NUCLEOTIDE SEQUENCE</scope>
    <source>
        <strain evidence="3">JCM 4125</strain>
    </source>
</reference>
<name>A0A918HQL4_9ACTN</name>
<dbReference type="AlphaFoldDB" id="A0A918HQL4"/>
<feature type="compositionally biased region" description="Basic residues" evidence="1">
    <location>
        <begin position="246"/>
        <end position="264"/>
    </location>
</feature>
<dbReference type="Proteomes" id="UP000646776">
    <property type="component" value="Unassembled WGS sequence"/>
</dbReference>
<keyword evidence="2" id="KW-1133">Transmembrane helix</keyword>
<feature type="region of interest" description="Disordered" evidence="1">
    <location>
        <begin position="232"/>
        <end position="270"/>
    </location>
</feature>
<keyword evidence="2" id="KW-0472">Membrane</keyword>
<gene>
    <name evidence="3" type="ORF">GCM10010226_80590</name>
</gene>
<comment type="caution">
    <text evidence="3">The sequence shown here is derived from an EMBL/GenBank/DDBJ whole genome shotgun (WGS) entry which is preliminary data.</text>
</comment>
<evidence type="ECO:0000313" key="4">
    <source>
        <dbReference type="Proteomes" id="UP000646776"/>
    </source>
</evidence>
<protein>
    <submittedName>
        <fullName evidence="3">Uncharacterized protein</fullName>
    </submittedName>
</protein>
<keyword evidence="4" id="KW-1185">Reference proteome</keyword>
<evidence type="ECO:0000313" key="3">
    <source>
        <dbReference type="EMBL" id="GGT90285.1"/>
    </source>
</evidence>